<dbReference type="InterPro" id="IPR030395">
    <property type="entry name" value="GP_PDE_dom"/>
</dbReference>
<evidence type="ECO:0000313" key="3">
    <source>
        <dbReference type="Proteomes" id="UP001139089"/>
    </source>
</evidence>
<proteinExistence type="predicted"/>
<sequence>MPAASQNRDPSFLKAQPVAHRGYHDMNNAIWENTISAFQRAIDHGYAIECDLQYTADGVPVVFHDDDMQRLCGVEGDIRLKTVGELGLFSIGNTADRIPSLSQLLRLVKGRVPLVLELKGRQGDDEGFADSVVDILESYSGPVALMSFDHWLLKDLKALESRFPLGLTAEGARPEEFALHEEAMALGLDFISYHYGHLPNPFISAQRELGRTVITWTVRDEAAADHTFLHADQMTFEGFEPRPRSTGDLVA</sequence>
<feature type="domain" description="GP-PDE" evidence="1">
    <location>
        <begin position="15"/>
        <end position="251"/>
    </location>
</feature>
<dbReference type="CDD" id="cd08585">
    <property type="entry name" value="GDPD_like_3"/>
    <property type="match status" value="1"/>
</dbReference>
<evidence type="ECO:0000313" key="2">
    <source>
        <dbReference type="EMBL" id="MCD7109905.1"/>
    </source>
</evidence>
<dbReference type="GO" id="GO:0008081">
    <property type="term" value="F:phosphoric diester hydrolase activity"/>
    <property type="evidence" value="ECO:0007669"/>
    <property type="project" value="InterPro"/>
</dbReference>
<dbReference type="GO" id="GO:0006629">
    <property type="term" value="P:lipid metabolic process"/>
    <property type="evidence" value="ECO:0007669"/>
    <property type="project" value="InterPro"/>
</dbReference>
<comment type="caution">
    <text evidence="2">The sequence shown here is derived from an EMBL/GenBank/DDBJ whole genome shotgun (WGS) entry which is preliminary data.</text>
</comment>
<dbReference type="RefSeq" id="WP_231814885.1">
    <property type="nucleotide sequence ID" value="NZ_JAJOZR010000007.1"/>
</dbReference>
<dbReference type="AlphaFoldDB" id="A0A9X1NRW7"/>
<accession>A0A9X1NRW7</accession>
<dbReference type="Pfam" id="PF03009">
    <property type="entry name" value="GDPD"/>
    <property type="match status" value="1"/>
</dbReference>
<name>A0A9X1NRW7_9HYPH</name>
<organism evidence="2 3">
    <name type="scientific">Rhizobium quercicola</name>
    <dbReference type="NCBI Taxonomy" id="2901226"/>
    <lineage>
        <taxon>Bacteria</taxon>
        <taxon>Pseudomonadati</taxon>
        <taxon>Pseudomonadota</taxon>
        <taxon>Alphaproteobacteria</taxon>
        <taxon>Hyphomicrobiales</taxon>
        <taxon>Rhizobiaceae</taxon>
        <taxon>Rhizobium/Agrobacterium group</taxon>
        <taxon>Rhizobium</taxon>
    </lineage>
</organism>
<gene>
    <name evidence="2" type="ORF">LRX75_12745</name>
</gene>
<keyword evidence="3" id="KW-1185">Reference proteome</keyword>
<dbReference type="InterPro" id="IPR017946">
    <property type="entry name" value="PLC-like_Pdiesterase_TIM-brl"/>
</dbReference>
<protein>
    <submittedName>
        <fullName evidence="2">Glycerophosphodiester phosphodiesterase</fullName>
    </submittedName>
</protein>
<dbReference type="Proteomes" id="UP001139089">
    <property type="component" value="Unassembled WGS sequence"/>
</dbReference>
<evidence type="ECO:0000259" key="1">
    <source>
        <dbReference type="PROSITE" id="PS51704"/>
    </source>
</evidence>
<dbReference type="PROSITE" id="PS51704">
    <property type="entry name" value="GP_PDE"/>
    <property type="match status" value="1"/>
</dbReference>
<reference evidence="2" key="1">
    <citation type="submission" date="2021-12" db="EMBL/GenBank/DDBJ databases">
        <authorList>
            <person name="Li Y."/>
        </authorList>
    </citation>
    <scope>NUCLEOTIDE SEQUENCE</scope>
    <source>
        <strain evidence="2">DKSPLA3</strain>
    </source>
</reference>
<dbReference type="EMBL" id="JAJOZR010000007">
    <property type="protein sequence ID" value="MCD7109905.1"/>
    <property type="molecule type" value="Genomic_DNA"/>
</dbReference>
<dbReference type="Gene3D" id="3.20.20.190">
    <property type="entry name" value="Phosphatidylinositol (PI) phosphodiesterase"/>
    <property type="match status" value="1"/>
</dbReference>
<dbReference type="PANTHER" id="PTHR46211:SF1">
    <property type="entry name" value="GLYCEROPHOSPHODIESTER PHOSPHODIESTERASE, CYTOPLASMIC"/>
    <property type="match status" value="1"/>
</dbReference>
<dbReference type="PANTHER" id="PTHR46211">
    <property type="entry name" value="GLYCEROPHOSPHORYL DIESTER PHOSPHODIESTERASE"/>
    <property type="match status" value="1"/>
</dbReference>
<dbReference type="SUPFAM" id="SSF51695">
    <property type="entry name" value="PLC-like phosphodiesterases"/>
    <property type="match status" value="1"/>
</dbReference>